<dbReference type="Gene3D" id="3.90.1200.10">
    <property type="match status" value="1"/>
</dbReference>
<evidence type="ECO:0000313" key="2">
    <source>
        <dbReference type="EMBL" id="RRR53567.1"/>
    </source>
</evidence>
<dbReference type="SUPFAM" id="SSF56112">
    <property type="entry name" value="Protein kinase-like (PK-like)"/>
    <property type="match status" value="1"/>
</dbReference>
<dbReference type="Pfam" id="PF01636">
    <property type="entry name" value="APH"/>
    <property type="match status" value="1"/>
</dbReference>
<evidence type="ECO:0000313" key="3">
    <source>
        <dbReference type="Proteomes" id="UP000274117"/>
    </source>
</evidence>
<evidence type="ECO:0000259" key="1">
    <source>
        <dbReference type="Pfam" id="PF01636"/>
    </source>
</evidence>
<protein>
    <submittedName>
        <fullName evidence="2">Phosphotransferase family protein</fullName>
    </submittedName>
</protein>
<comment type="caution">
    <text evidence="2">The sequence shown here is derived from an EMBL/GenBank/DDBJ whole genome shotgun (WGS) entry which is preliminary data.</text>
</comment>
<reference evidence="2 3" key="2">
    <citation type="submission" date="2018-12" db="EMBL/GenBank/DDBJ databases">
        <title>Whole-genome sequences of fifteen clinical Streptococcus suis strains isolated from pigs between 2006 and 2018.</title>
        <authorList>
            <person name="Stevens M.J.A."/>
            <person name="Cernela N."/>
            <person name="Spoerry Serrano N."/>
            <person name="Schmitt S."/>
            <person name="Schrenzel J."/>
            <person name="Stephan R."/>
        </authorList>
    </citation>
    <scope>NUCLEOTIDE SEQUENCE [LARGE SCALE GENOMIC DNA]</scope>
    <source>
        <strain evidence="2 3">PP422</strain>
    </source>
</reference>
<dbReference type="EMBL" id="RSDO01000006">
    <property type="protein sequence ID" value="RRR53567.1"/>
    <property type="molecule type" value="Genomic_DNA"/>
</dbReference>
<keyword evidence="2" id="KW-0808">Transferase</keyword>
<dbReference type="PANTHER" id="PTHR41283">
    <property type="entry name" value="AMINOGLYCOSIDE PHOSPHOTRANSFERASE"/>
    <property type="match status" value="1"/>
</dbReference>
<dbReference type="GO" id="GO:0016740">
    <property type="term" value="F:transferase activity"/>
    <property type="evidence" value="ECO:0007669"/>
    <property type="project" value="UniProtKB-KW"/>
</dbReference>
<reference evidence="2 3" key="1">
    <citation type="submission" date="2018-11" db="EMBL/GenBank/DDBJ databases">
        <authorList>
            <person name="Stevens M.J."/>
            <person name="Cernela N."/>
            <person name="Spoerry Serrano N."/>
            <person name="Schmitt S."/>
            <person name="Schrenzel J."/>
            <person name="Stephan R."/>
        </authorList>
    </citation>
    <scope>NUCLEOTIDE SEQUENCE [LARGE SCALE GENOMIC DNA]</scope>
    <source>
        <strain evidence="2 3">PP422</strain>
    </source>
</reference>
<dbReference type="InterPro" id="IPR002575">
    <property type="entry name" value="Aminoglycoside_PTrfase"/>
</dbReference>
<sequence length="292" mass="33723">MKTKLIACQPITKGWSADQKFLAVDEHGQKFLLRIALVEKLADKQAEFALLKILFERNLPVQKTVELTYDGQSVYQIFEWIEGEDLRQAAPNLSDETLYELGCQAGKLLKVLHQIPIDQTSLNWESYYQAKIDKKTAAYQTASHAYEQGQAMLEFIERSRHLVGGRPIAYHHGDFHDGNMLVGQDGQLYLLDFDRFDKGDPWEEFNRLIFTVETSPALARGMLDAYFEETIPEEFWQLLALYLTVNSIGALVWAEEVNPDQISLMKTQAKQLFDWYQGYKEVIPSWYLGKNR</sequence>
<dbReference type="AlphaFoldDB" id="A0A3R8RD91"/>
<dbReference type="InterPro" id="IPR011009">
    <property type="entry name" value="Kinase-like_dom_sf"/>
</dbReference>
<organism evidence="2 3">
    <name type="scientific">Streptococcus suis</name>
    <dbReference type="NCBI Taxonomy" id="1307"/>
    <lineage>
        <taxon>Bacteria</taxon>
        <taxon>Bacillati</taxon>
        <taxon>Bacillota</taxon>
        <taxon>Bacilli</taxon>
        <taxon>Lactobacillales</taxon>
        <taxon>Streptococcaceae</taxon>
        <taxon>Streptococcus</taxon>
    </lineage>
</organism>
<name>A0A3R8RD91_STRSU</name>
<dbReference type="PANTHER" id="PTHR41283:SF1">
    <property type="entry name" value="AMINOGLYCOSIDE PHOSPHOTRANSFERASE DOMAIN-CONTAINING PROTEIN"/>
    <property type="match status" value="1"/>
</dbReference>
<proteinExistence type="predicted"/>
<accession>A0A3R8RD91</accession>
<feature type="domain" description="Aminoglycoside phosphotransferase" evidence="1">
    <location>
        <begin position="8"/>
        <end position="229"/>
    </location>
</feature>
<gene>
    <name evidence="2" type="ORF">EI998_04350</name>
</gene>
<dbReference type="Proteomes" id="UP000274117">
    <property type="component" value="Unassembled WGS sequence"/>
</dbReference>